<dbReference type="EMBL" id="BARU01011313">
    <property type="protein sequence ID" value="GAH43695.1"/>
    <property type="molecule type" value="Genomic_DNA"/>
</dbReference>
<name>X1GFU3_9ZZZZ</name>
<gene>
    <name evidence="2" type="ORF">S03H2_21288</name>
</gene>
<protein>
    <submittedName>
        <fullName evidence="2">Uncharacterized protein</fullName>
    </submittedName>
</protein>
<keyword evidence="1" id="KW-1133">Transmembrane helix</keyword>
<reference evidence="2" key="1">
    <citation type="journal article" date="2014" name="Front. Microbiol.">
        <title>High frequency of phylogenetically diverse reductive dehalogenase-homologous genes in deep subseafloor sedimentary metagenomes.</title>
        <authorList>
            <person name="Kawai M."/>
            <person name="Futagami T."/>
            <person name="Toyoda A."/>
            <person name="Takaki Y."/>
            <person name="Nishi S."/>
            <person name="Hori S."/>
            <person name="Arai W."/>
            <person name="Tsubouchi T."/>
            <person name="Morono Y."/>
            <person name="Uchiyama I."/>
            <person name="Ito T."/>
            <person name="Fujiyama A."/>
            <person name="Inagaki F."/>
            <person name="Takami H."/>
        </authorList>
    </citation>
    <scope>NUCLEOTIDE SEQUENCE</scope>
    <source>
        <strain evidence="2">Expedition CK06-06</strain>
    </source>
</reference>
<evidence type="ECO:0000256" key="1">
    <source>
        <dbReference type="SAM" id="Phobius"/>
    </source>
</evidence>
<accession>X1GFU3</accession>
<keyword evidence="1" id="KW-0472">Membrane</keyword>
<dbReference type="AlphaFoldDB" id="X1GFU3"/>
<sequence length="136" mass="15924">IEIHLRYGDLIDNLTVSAQNNLLQYLPKTGAEYREWSEELQEYIGDWKPLPDNKTVNFGFYEEKVPEIPSFDNTSITIVLIILIFIGVISLTTYFVYKYNQRVQKLKRAYAMQHTIDKDLIEGVSRSRSSRMSKIK</sequence>
<feature type="non-terminal residue" evidence="2">
    <location>
        <position position="1"/>
    </location>
</feature>
<evidence type="ECO:0000313" key="2">
    <source>
        <dbReference type="EMBL" id="GAH43695.1"/>
    </source>
</evidence>
<keyword evidence="1" id="KW-0812">Transmembrane</keyword>
<comment type="caution">
    <text evidence="2">The sequence shown here is derived from an EMBL/GenBank/DDBJ whole genome shotgun (WGS) entry which is preliminary data.</text>
</comment>
<proteinExistence type="predicted"/>
<feature type="transmembrane region" description="Helical" evidence="1">
    <location>
        <begin position="76"/>
        <end position="97"/>
    </location>
</feature>
<organism evidence="2">
    <name type="scientific">marine sediment metagenome</name>
    <dbReference type="NCBI Taxonomy" id="412755"/>
    <lineage>
        <taxon>unclassified sequences</taxon>
        <taxon>metagenomes</taxon>
        <taxon>ecological metagenomes</taxon>
    </lineage>
</organism>